<accession>A0AA37I7L0</accession>
<dbReference type="RefSeq" id="WP_238211462.1">
    <property type="nucleotide sequence ID" value="NZ_BPUS01000002.1"/>
</dbReference>
<sequence length="65" mass="7236">MKLQLSARLEAESHFVEDRAGRPGCIGHARDGGKAHPGLFANHLQHRRDSADTGYRANISRERLT</sequence>
<dbReference type="EMBL" id="BPUS01000002">
    <property type="protein sequence ID" value="GJH24293.1"/>
    <property type="molecule type" value="Genomic_DNA"/>
</dbReference>
<organism evidence="2 3">
    <name type="scientific">Caballeronia novacaledonica</name>
    <dbReference type="NCBI Taxonomy" id="1544861"/>
    <lineage>
        <taxon>Bacteria</taxon>
        <taxon>Pseudomonadati</taxon>
        <taxon>Pseudomonadota</taxon>
        <taxon>Betaproteobacteria</taxon>
        <taxon>Burkholderiales</taxon>
        <taxon>Burkholderiaceae</taxon>
        <taxon>Caballeronia</taxon>
    </lineage>
</organism>
<comment type="caution">
    <text evidence="2">The sequence shown here is derived from an EMBL/GenBank/DDBJ whole genome shotgun (WGS) entry which is preliminary data.</text>
</comment>
<proteinExistence type="predicted"/>
<protein>
    <submittedName>
        <fullName evidence="2">Uncharacterized protein</fullName>
    </submittedName>
</protein>
<gene>
    <name evidence="2" type="ORF">CBA19CS42_07275</name>
</gene>
<feature type="region of interest" description="Disordered" evidence="1">
    <location>
        <begin position="20"/>
        <end position="39"/>
    </location>
</feature>
<feature type="region of interest" description="Disordered" evidence="1">
    <location>
        <begin position="45"/>
        <end position="65"/>
    </location>
</feature>
<evidence type="ECO:0000313" key="3">
    <source>
        <dbReference type="Proteomes" id="UP001055111"/>
    </source>
</evidence>
<dbReference type="Proteomes" id="UP001055111">
    <property type="component" value="Unassembled WGS sequence"/>
</dbReference>
<dbReference type="AlphaFoldDB" id="A0AA37I7L0"/>
<name>A0AA37I7L0_9BURK</name>
<evidence type="ECO:0000313" key="2">
    <source>
        <dbReference type="EMBL" id="GJH24293.1"/>
    </source>
</evidence>
<evidence type="ECO:0000256" key="1">
    <source>
        <dbReference type="SAM" id="MobiDB-lite"/>
    </source>
</evidence>
<reference evidence="2" key="1">
    <citation type="submission" date="2022-09" db="EMBL/GenBank/DDBJ databases">
        <title>Isolation and characterization of 3-chlorobenzoate degrading bacteria from soils in Shizuoka.</title>
        <authorList>
            <person name="Ifat A."/>
            <person name="Ogawa N."/>
            <person name="Kimbara K."/>
            <person name="Moriuchi R."/>
            <person name="Dohra H."/>
            <person name="Shintani M."/>
        </authorList>
    </citation>
    <scope>NUCLEOTIDE SEQUENCE</scope>
    <source>
        <strain evidence="2">19CS4-2</strain>
    </source>
</reference>